<evidence type="ECO:0000313" key="2">
    <source>
        <dbReference type="Proteomes" id="UP001145114"/>
    </source>
</evidence>
<protein>
    <submittedName>
        <fullName evidence="1">Uncharacterized protein</fullName>
    </submittedName>
</protein>
<keyword evidence="2" id="KW-1185">Reference proteome</keyword>
<name>A0ACC1HLV1_9FUNG</name>
<comment type="caution">
    <text evidence="1">The sequence shown here is derived from an EMBL/GenBank/DDBJ whole genome shotgun (WGS) entry which is preliminary data.</text>
</comment>
<dbReference type="Proteomes" id="UP001145114">
    <property type="component" value="Unassembled WGS sequence"/>
</dbReference>
<reference evidence="1" key="1">
    <citation type="submission" date="2022-06" db="EMBL/GenBank/DDBJ databases">
        <title>Phylogenomic reconstructions and comparative analyses of Kickxellomycotina fungi.</title>
        <authorList>
            <person name="Reynolds N.K."/>
            <person name="Stajich J.E."/>
            <person name="Barry K."/>
            <person name="Grigoriev I.V."/>
            <person name="Crous P."/>
            <person name="Smith M.E."/>
        </authorList>
    </citation>
    <scope>NUCLEOTIDE SEQUENCE</scope>
    <source>
        <strain evidence="1">RSA 2271</strain>
    </source>
</reference>
<sequence>MALPPGPTRQAGLTDLALFETAKTLAGGSPEQQLKPAIVDCTGTYTYKQLLDDARKVRWLLGDRIHPERELAYFLNNSDAKTVIVHPDFRARVASALSGSWGRGVQILDSGKIAAAAKINADEALTTSLWAGATVEMHRKFYASKVWDRVMQESPAKLIQEWERMDDPRRRVATEAFSRLRLTASGSAALPNSVFKAWQRVAGQVMLERYGMSEIGMALSNDAFDPSKRRPGSVGVPLPGVSVRLADGDDPTESSGEIQVKGDNVFKIYYGLPDKTKAEFTPDGWFKTGDIALRKSDGLYYIQGRSSVDIIKSGGYKISALEIERELLEHSSIQDAAVVGVPNHEWGEIVAAAVTLREGVLEDLTIDCLKVWCKPRISTYKVPRLLAVVKELPRNLMGKLDKKQVKQLFL</sequence>
<dbReference type="EMBL" id="JAMZIH010005619">
    <property type="protein sequence ID" value="KAJ1674889.1"/>
    <property type="molecule type" value="Genomic_DNA"/>
</dbReference>
<proteinExistence type="predicted"/>
<gene>
    <name evidence="1" type="ORF">EV182_002357</name>
</gene>
<organism evidence="1 2">
    <name type="scientific">Spiromyces aspiralis</name>
    <dbReference type="NCBI Taxonomy" id="68401"/>
    <lineage>
        <taxon>Eukaryota</taxon>
        <taxon>Fungi</taxon>
        <taxon>Fungi incertae sedis</taxon>
        <taxon>Zoopagomycota</taxon>
        <taxon>Kickxellomycotina</taxon>
        <taxon>Kickxellomycetes</taxon>
        <taxon>Kickxellales</taxon>
        <taxon>Kickxellaceae</taxon>
        <taxon>Spiromyces</taxon>
    </lineage>
</organism>
<evidence type="ECO:0000313" key="1">
    <source>
        <dbReference type="EMBL" id="KAJ1674889.1"/>
    </source>
</evidence>
<accession>A0ACC1HLV1</accession>